<protein>
    <submittedName>
        <fullName evidence="12">Transglycosylase domain-containing protein</fullName>
    </submittedName>
</protein>
<feature type="domain" description="Glycosyl transferase family 51" evidence="11">
    <location>
        <begin position="77"/>
        <end position="261"/>
    </location>
</feature>
<evidence type="ECO:0000256" key="4">
    <source>
        <dbReference type="ARBA" id="ARBA00022679"/>
    </source>
</evidence>
<feature type="compositionally biased region" description="Gly residues" evidence="9">
    <location>
        <begin position="734"/>
        <end position="747"/>
    </location>
</feature>
<evidence type="ECO:0000259" key="11">
    <source>
        <dbReference type="Pfam" id="PF00912"/>
    </source>
</evidence>
<evidence type="ECO:0000256" key="6">
    <source>
        <dbReference type="ARBA" id="ARBA00023268"/>
    </source>
</evidence>
<dbReference type="EMBL" id="BAAALD010000104">
    <property type="protein sequence ID" value="GAA1117633.1"/>
    <property type="molecule type" value="Genomic_DNA"/>
</dbReference>
<reference evidence="12 13" key="1">
    <citation type="journal article" date="2019" name="Int. J. Syst. Evol. Microbiol.">
        <title>The Global Catalogue of Microorganisms (GCM) 10K type strain sequencing project: providing services to taxonomists for standard genome sequencing and annotation.</title>
        <authorList>
            <consortium name="The Broad Institute Genomics Platform"/>
            <consortium name="The Broad Institute Genome Sequencing Center for Infectious Disease"/>
            <person name="Wu L."/>
            <person name="Ma J."/>
        </authorList>
    </citation>
    <scope>NUCLEOTIDE SEQUENCE [LARGE SCALE GENOMIC DNA]</scope>
    <source>
        <strain evidence="12 13">JCM 13002</strain>
    </source>
</reference>
<proteinExistence type="predicted"/>
<dbReference type="Proteomes" id="UP001499987">
    <property type="component" value="Unassembled WGS sequence"/>
</dbReference>
<feature type="region of interest" description="Disordered" evidence="9">
    <location>
        <begin position="587"/>
        <end position="609"/>
    </location>
</feature>
<feature type="region of interest" description="Disordered" evidence="9">
    <location>
        <begin position="682"/>
        <end position="768"/>
    </location>
</feature>
<accession>A0ABN1U657</accession>
<evidence type="ECO:0000256" key="9">
    <source>
        <dbReference type="SAM" id="MobiDB-lite"/>
    </source>
</evidence>
<dbReference type="InterPro" id="IPR001460">
    <property type="entry name" value="PCN-bd_Tpept"/>
</dbReference>
<feature type="compositionally biased region" description="Low complexity" evidence="9">
    <location>
        <begin position="748"/>
        <end position="768"/>
    </location>
</feature>
<sequence>MARHNSIGYRKKVLLAARLVGASALGGVLVAGLALPAVGAAGLGAQSAVEDFDSLPDDFRTPPLSQASTVYDAAGGTIATIYSRDRTVVDADAMSPLVKTALVDIEDSRYYQHGAVDLKGVLRALNSNAASGTTAQGASTLTQQYVKNVFVDQAGDDVQKVQEAQRQTLDRKIRELKYAIKVEETLTKDQILANYLNITFFGEKAYGIETAAQRYFSVHAKDLSLPQAALLAGLVQSPSAYDPIVNPAAAKTRRDTVLRRMAELGHITAAQAAEAIATPVELKVTRAHQGCITAGTGEGFFCDYVQRVVLSDPAFGKTPEERKALWKRGGLQIRTTLDPKAQKAVQQAVTAHAAPSDRPAAVMSVVQPGTGKVLAMAQSRPYGLGKDQTTINLNVPKKMGGGLGFPTGSTFKPIVAAAALENGIPVSRTYTSGYSMPWPAMQDCSGGRFPESGEVHNDSRDLIGSFAMPAAMKQSVNTYFANLEAETGLCEVSKTAAKLGITQQAGGEKLSVVPSMTLGSNDLTPLEMAGVYAAFAAHGTYCAPTAITSVTGPDGKSLAVPKASCTEALSQTTADTVTAMLRGVVEDGGTGHTAGLSDRETAGKTGTTNEGRQVWFVGYTPEMAAATVVSDTMNPAPLEGQRMGGERIDAAFGGAVAGPIWRQAVEDALDGVPAGEFTAVRLPSAAEPSDSEQPTPGTGRPTQGGGQPATGQPTQGGRPTRGGDQTAPATGRPVPGGSGRPTHGTGGTTPATGQPGPGAGQPSPSGGQ</sequence>
<comment type="catalytic activity">
    <reaction evidence="8">
        <text>[GlcNAc-(1-&gt;4)-Mur2Ac(oyl-L-Ala-gamma-D-Glu-L-Lys-D-Ala-D-Ala)](n)-di-trans,octa-cis-undecaprenyl diphosphate + beta-D-GlcNAc-(1-&gt;4)-Mur2Ac(oyl-L-Ala-gamma-D-Glu-L-Lys-D-Ala-D-Ala)-di-trans,octa-cis-undecaprenyl diphosphate = [GlcNAc-(1-&gt;4)-Mur2Ac(oyl-L-Ala-gamma-D-Glu-L-Lys-D-Ala-D-Ala)](n+1)-di-trans,octa-cis-undecaprenyl diphosphate + di-trans,octa-cis-undecaprenyl diphosphate + H(+)</text>
        <dbReference type="Rhea" id="RHEA:23708"/>
        <dbReference type="Rhea" id="RHEA-COMP:9602"/>
        <dbReference type="Rhea" id="RHEA-COMP:9603"/>
        <dbReference type="ChEBI" id="CHEBI:15378"/>
        <dbReference type="ChEBI" id="CHEBI:58405"/>
        <dbReference type="ChEBI" id="CHEBI:60033"/>
        <dbReference type="ChEBI" id="CHEBI:78435"/>
        <dbReference type="EC" id="2.4.99.28"/>
    </reaction>
</comment>
<dbReference type="InterPro" id="IPR023346">
    <property type="entry name" value="Lysozyme-like_dom_sf"/>
</dbReference>
<dbReference type="SUPFAM" id="SSF56601">
    <property type="entry name" value="beta-lactamase/transpeptidase-like"/>
    <property type="match status" value="1"/>
</dbReference>
<organism evidence="12 13">
    <name type="scientific">Kitasatospora arboriphila</name>
    <dbReference type="NCBI Taxonomy" id="258052"/>
    <lineage>
        <taxon>Bacteria</taxon>
        <taxon>Bacillati</taxon>
        <taxon>Actinomycetota</taxon>
        <taxon>Actinomycetes</taxon>
        <taxon>Kitasatosporales</taxon>
        <taxon>Streptomycetaceae</taxon>
        <taxon>Kitasatospora</taxon>
    </lineage>
</organism>
<comment type="catalytic activity">
    <reaction evidence="7">
        <text>Preferential cleavage: (Ac)2-L-Lys-D-Ala-|-D-Ala. Also transpeptidation of peptidyl-alanyl moieties that are N-acyl substituents of D-alanine.</text>
        <dbReference type="EC" id="3.4.16.4"/>
    </reaction>
</comment>
<dbReference type="Pfam" id="PF00905">
    <property type="entry name" value="Transpeptidase"/>
    <property type="match status" value="1"/>
</dbReference>
<dbReference type="PANTHER" id="PTHR32282">
    <property type="entry name" value="BINDING PROTEIN TRANSPEPTIDASE, PUTATIVE-RELATED"/>
    <property type="match status" value="1"/>
</dbReference>
<keyword evidence="5" id="KW-0378">Hydrolase</keyword>
<keyword evidence="1" id="KW-0121">Carboxypeptidase</keyword>
<name>A0ABN1U657_9ACTN</name>
<evidence type="ECO:0000313" key="13">
    <source>
        <dbReference type="Proteomes" id="UP001499987"/>
    </source>
</evidence>
<evidence type="ECO:0000313" key="12">
    <source>
        <dbReference type="EMBL" id="GAA1117633.1"/>
    </source>
</evidence>
<keyword evidence="3" id="KW-0328">Glycosyltransferase</keyword>
<dbReference type="PANTHER" id="PTHR32282:SF33">
    <property type="entry name" value="PEPTIDOGLYCAN GLYCOSYLTRANSFERASE"/>
    <property type="match status" value="1"/>
</dbReference>
<evidence type="ECO:0000256" key="7">
    <source>
        <dbReference type="ARBA" id="ARBA00034000"/>
    </source>
</evidence>
<keyword evidence="2" id="KW-0645">Protease</keyword>
<keyword evidence="4" id="KW-0808">Transferase</keyword>
<gene>
    <name evidence="12" type="ORF">GCM10009663_67140</name>
</gene>
<dbReference type="InterPro" id="IPR001264">
    <property type="entry name" value="Glyco_trans_51"/>
</dbReference>
<evidence type="ECO:0000256" key="2">
    <source>
        <dbReference type="ARBA" id="ARBA00022670"/>
    </source>
</evidence>
<dbReference type="InterPro" id="IPR036950">
    <property type="entry name" value="PBP_transglycosylase"/>
</dbReference>
<dbReference type="RefSeq" id="WP_344627488.1">
    <property type="nucleotide sequence ID" value="NZ_BAAALD010000104.1"/>
</dbReference>
<dbReference type="Gene3D" id="1.10.3810.10">
    <property type="entry name" value="Biosynthetic peptidoglycan transglycosylase-like"/>
    <property type="match status" value="1"/>
</dbReference>
<feature type="domain" description="Penicillin-binding protein transpeptidase" evidence="10">
    <location>
        <begin position="365"/>
        <end position="650"/>
    </location>
</feature>
<dbReference type="SUPFAM" id="SSF53955">
    <property type="entry name" value="Lysozyme-like"/>
    <property type="match status" value="1"/>
</dbReference>
<feature type="compositionally biased region" description="Low complexity" evidence="9">
    <location>
        <begin position="709"/>
        <end position="726"/>
    </location>
</feature>
<dbReference type="InterPro" id="IPR012338">
    <property type="entry name" value="Beta-lactam/transpept-like"/>
</dbReference>
<evidence type="ECO:0000259" key="10">
    <source>
        <dbReference type="Pfam" id="PF00905"/>
    </source>
</evidence>
<keyword evidence="13" id="KW-1185">Reference proteome</keyword>
<evidence type="ECO:0000256" key="8">
    <source>
        <dbReference type="ARBA" id="ARBA00049902"/>
    </source>
</evidence>
<dbReference type="Pfam" id="PF00912">
    <property type="entry name" value="Transgly"/>
    <property type="match status" value="1"/>
</dbReference>
<evidence type="ECO:0000256" key="3">
    <source>
        <dbReference type="ARBA" id="ARBA00022676"/>
    </source>
</evidence>
<keyword evidence="6" id="KW-0511">Multifunctional enzyme</keyword>
<dbReference type="InterPro" id="IPR050396">
    <property type="entry name" value="Glycosyltr_51/Transpeptidase"/>
</dbReference>
<evidence type="ECO:0000256" key="5">
    <source>
        <dbReference type="ARBA" id="ARBA00022801"/>
    </source>
</evidence>
<evidence type="ECO:0000256" key="1">
    <source>
        <dbReference type="ARBA" id="ARBA00022645"/>
    </source>
</evidence>
<dbReference type="Gene3D" id="3.40.710.10">
    <property type="entry name" value="DD-peptidase/beta-lactamase superfamily"/>
    <property type="match status" value="1"/>
</dbReference>
<comment type="caution">
    <text evidence="12">The sequence shown here is derived from an EMBL/GenBank/DDBJ whole genome shotgun (WGS) entry which is preliminary data.</text>
</comment>